<evidence type="ECO:0000313" key="3">
    <source>
        <dbReference type="Proteomes" id="UP000230233"/>
    </source>
</evidence>
<name>A0A2G5VAG0_9PELO</name>
<dbReference type="Gene3D" id="2.60.210.10">
    <property type="entry name" value="Apoptosis, Tumor Necrosis Factor Receptor Associated Protein 2, Chain A"/>
    <property type="match status" value="1"/>
</dbReference>
<accession>A0A2G5VAG0</accession>
<dbReference type="Gene3D" id="3.30.710.10">
    <property type="entry name" value="Potassium Channel Kv1.1, Chain A"/>
    <property type="match status" value="1"/>
</dbReference>
<dbReference type="PROSITE" id="PS50097">
    <property type="entry name" value="BTB"/>
    <property type="match status" value="1"/>
</dbReference>
<protein>
    <recommendedName>
        <fullName evidence="1">BTB domain-containing protein</fullName>
    </recommendedName>
</protein>
<dbReference type="Proteomes" id="UP000230233">
    <property type="component" value="Chromosome II"/>
</dbReference>
<dbReference type="InterPro" id="IPR008974">
    <property type="entry name" value="TRAF-like"/>
</dbReference>
<gene>
    <name evidence="2" type="primary">Cnig_chr_II.g7627</name>
    <name evidence="2" type="ORF">B9Z55_007627</name>
</gene>
<dbReference type="OrthoDB" id="6359816at2759"/>
<dbReference type="InterPro" id="IPR011333">
    <property type="entry name" value="SKP1/BTB/POZ_sf"/>
</dbReference>
<dbReference type="InterPro" id="IPR000210">
    <property type="entry name" value="BTB/POZ_dom"/>
</dbReference>
<evidence type="ECO:0000313" key="2">
    <source>
        <dbReference type="EMBL" id="PIC48773.1"/>
    </source>
</evidence>
<dbReference type="CDD" id="cd18186">
    <property type="entry name" value="BTB_POZ_ZBTB_KLHL-like"/>
    <property type="match status" value="1"/>
</dbReference>
<dbReference type="InterPro" id="IPR052664">
    <property type="entry name" value="BTB-MATH_domain_protein"/>
</dbReference>
<dbReference type="EMBL" id="PDUG01000002">
    <property type="protein sequence ID" value="PIC48773.1"/>
    <property type="molecule type" value="Genomic_DNA"/>
</dbReference>
<dbReference type="CDD" id="cd00121">
    <property type="entry name" value="MATH"/>
    <property type="match status" value="1"/>
</dbReference>
<dbReference type="PANTHER" id="PTHR22743:SF165">
    <property type="entry name" value="BTB AND MATH DOMAIN CONTAINING-RELATED"/>
    <property type="match status" value="1"/>
</dbReference>
<dbReference type="AlphaFoldDB" id="A0A2G5VAG0"/>
<dbReference type="InterPro" id="IPR002083">
    <property type="entry name" value="MATH/TRAF_dom"/>
</dbReference>
<proteinExistence type="predicted"/>
<dbReference type="Pfam" id="PF00917">
    <property type="entry name" value="MATH"/>
    <property type="match status" value="1"/>
</dbReference>
<comment type="caution">
    <text evidence="2">The sequence shown here is derived from an EMBL/GenBank/DDBJ whole genome shotgun (WGS) entry which is preliminary data.</text>
</comment>
<keyword evidence="3" id="KW-1185">Reference proteome</keyword>
<evidence type="ECO:0000259" key="1">
    <source>
        <dbReference type="PROSITE" id="PS50097"/>
    </source>
</evidence>
<organism evidence="2 3">
    <name type="scientific">Caenorhabditis nigoni</name>
    <dbReference type="NCBI Taxonomy" id="1611254"/>
    <lineage>
        <taxon>Eukaryota</taxon>
        <taxon>Metazoa</taxon>
        <taxon>Ecdysozoa</taxon>
        <taxon>Nematoda</taxon>
        <taxon>Chromadorea</taxon>
        <taxon>Rhabditida</taxon>
        <taxon>Rhabditina</taxon>
        <taxon>Rhabditomorpha</taxon>
        <taxon>Rhabditoidea</taxon>
        <taxon>Rhabditidae</taxon>
        <taxon>Peloderinae</taxon>
        <taxon>Caenorhabditis</taxon>
    </lineage>
</organism>
<dbReference type="SUPFAM" id="SSF54695">
    <property type="entry name" value="POZ domain"/>
    <property type="match status" value="1"/>
</dbReference>
<dbReference type="PANTHER" id="PTHR22743">
    <property type="entry name" value="MEPRIN/TRAF-LIKE MATH FAMILY-C.ELEGANS"/>
    <property type="match status" value="1"/>
</dbReference>
<sequence length="281" mass="32558">MTEKEFTLKCLFDRIGEIGPHQTDYSANEEHCGVEWNIEMNKEKDHLGVYVNAEVPEGKEIEVDYTIKIVSKNKEKKCSMSTSCVLTHDEIFYGCPSFIDWKTLINEYVLDNDKLEVAIHVKITKMVGFPKEIARKDLRSFGEDMKQFSDVVLKVEDRKFHVLKLYLSSHSPYFSTLFLGNFQESQKSEIELKDVDPQDFQCYLEVLHLENAIDDDTVQGILSVANMFNTPVIVKKCEEFLVEKSKKGLKRKLELAGNYRMEGLKKTCLDQILVFRNSVWT</sequence>
<dbReference type="SMART" id="SM00225">
    <property type="entry name" value="BTB"/>
    <property type="match status" value="1"/>
</dbReference>
<dbReference type="SMART" id="SM00061">
    <property type="entry name" value="MATH"/>
    <property type="match status" value="1"/>
</dbReference>
<dbReference type="SUPFAM" id="SSF49599">
    <property type="entry name" value="TRAF domain-like"/>
    <property type="match status" value="1"/>
</dbReference>
<feature type="domain" description="BTB" evidence="1">
    <location>
        <begin position="149"/>
        <end position="208"/>
    </location>
</feature>
<dbReference type="Pfam" id="PF00651">
    <property type="entry name" value="BTB"/>
    <property type="match status" value="1"/>
</dbReference>
<reference evidence="3" key="1">
    <citation type="submission" date="2017-10" db="EMBL/GenBank/DDBJ databases">
        <title>Rapid genome shrinkage in a self-fertile nematode reveals novel sperm competition proteins.</title>
        <authorList>
            <person name="Yin D."/>
            <person name="Schwarz E.M."/>
            <person name="Thomas C.G."/>
            <person name="Felde R.L."/>
            <person name="Korf I.F."/>
            <person name="Cutter A.D."/>
            <person name="Schartner C.M."/>
            <person name="Ralston E.J."/>
            <person name="Meyer B.J."/>
            <person name="Haag E.S."/>
        </authorList>
    </citation>
    <scope>NUCLEOTIDE SEQUENCE [LARGE SCALE GENOMIC DNA]</scope>
    <source>
        <strain evidence="3">JU1422</strain>
    </source>
</reference>